<name>A0ABD1ZER7_9MARC</name>
<comment type="caution">
    <text evidence="1">The sequence shown here is derived from an EMBL/GenBank/DDBJ whole genome shotgun (WGS) entry which is preliminary data.</text>
</comment>
<protein>
    <submittedName>
        <fullName evidence="1">Uncharacterized protein</fullName>
    </submittedName>
</protein>
<reference evidence="1 2" key="1">
    <citation type="submission" date="2024-09" db="EMBL/GenBank/DDBJ databases">
        <title>Chromosome-scale assembly of Riccia fluitans.</title>
        <authorList>
            <person name="Paukszto L."/>
            <person name="Sawicki J."/>
            <person name="Karawczyk K."/>
            <person name="Piernik-Szablinska J."/>
            <person name="Szczecinska M."/>
            <person name="Mazdziarz M."/>
        </authorList>
    </citation>
    <scope>NUCLEOTIDE SEQUENCE [LARGE SCALE GENOMIC DNA]</scope>
    <source>
        <strain evidence="1">Rf_01</strain>
        <tissue evidence="1">Aerial parts of the thallus</tissue>
    </source>
</reference>
<organism evidence="1 2">
    <name type="scientific">Riccia fluitans</name>
    <dbReference type="NCBI Taxonomy" id="41844"/>
    <lineage>
        <taxon>Eukaryota</taxon>
        <taxon>Viridiplantae</taxon>
        <taxon>Streptophyta</taxon>
        <taxon>Embryophyta</taxon>
        <taxon>Marchantiophyta</taxon>
        <taxon>Marchantiopsida</taxon>
        <taxon>Marchantiidae</taxon>
        <taxon>Marchantiales</taxon>
        <taxon>Ricciaceae</taxon>
        <taxon>Riccia</taxon>
    </lineage>
</organism>
<keyword evidence="2" id="KW-1185">Reference proteome</keyword>
<dbReference type="Proteomes" id="UP001605036">
    <property type="component" value="Unassembled WGS sequence"/>
</dbReference>
<evidence type="ECO:0000313" key="1">
    <source>
        <dbReference type="EMBL" id="KAL2649848.1"/>
    </source>
</evidence>
<dbReference type="EMBL" id="JBHFFA010000001">
    <property type="protein sequence ID" value="KAL2649848.1"/>
    <property type="molecule type" value="Genomic_DNA"/>
</dbReference>
<evidence type="ECO:0000313" key="2">
    <source>
        <dbReference type="Proteomes" id="UP001605036"/>
    </source>
</evidence>
<proteinExistence type="predicted"/>
<sequence>MSGISDEDSLVGEHVLVVSIVELACGGVDEESVGSVSLRTELLEEGSEALVHGRVDIRGVVTSGEVVEMWEDSVAVGLANGMGTCAGMGNTSYIVSGF</sequence>
<accession>A0ABD1ZER7</accession>
<dbReference type="AlphaFoldDB" id="A0ABD1ZER7"/>
<gene>
    <name evidence="1" type="ORF">R1flu_017976</name>
</gene>